<name>A0A1E3QIY4_9ASCO</name>
<feature type="region of interest" description="Disordered" evidence="1">
    <location>
        <begin position="1"/>
        <end position="73"/>
    </location>
</feature>
<dbReference type="PIRSF" id="PIRSF002590">
    <property type="entry name" value="HSP9/HSP12_fun"/>
    <property type="match status" value="1"/>
</dbReference>
<proteinExistence type="predicted"/>
<dbReference type="Gene3D" id="6.10.280.100">
    <property type="match status" value="1"/>
</dbReference>
<accession>A0A1E3QIY4</accession>
<feature type="compositionally biased region" description="Polar residues" evidence="1">
    <location>
        <begin position="17"/>
        <end position="27"/>
    </location>
</feature>
<dbReference type="InterPro" id="IPR007250">
    <property type="entry name" value="HSP9_HSP12"/>
</dbReference>
<dbReference type="RefSeq" id="XP_018982265.1">
    <property type="nucleotide sequence ID" value="XM_019132081.1"/>
</dbReference>
<evidence type="ECO:0000313" key="3">
    <source>
        <dbReference type="Proteomes" id="UP000094336"/>
    </source>
</evidence>
<gene>
    <name evidence="2" type="ORF">BABINDRAFT_42595</name>
</gene>
<evidence type="ECO:0000256" key="1">
    <source>
        <dbReference type="SAM" id="MobiDB-lite"/>
    </source>
</evidence>
<dbReference type="OrthoDB" id="2348401at2759"/>
<evidence type="ECO:0000313" key="2">
    <source>
        <dbReference type="EMBL" id="ODQ76937.1"/>
    </source>
</evidence>
<dbReference type="Pfam" id="PF04119">
    <property type="entry name" value="HSP9_HSP12"/>
    <property type="match status" value="1"/>
</dbReference>
<dbReference type="Proteomes" id="UP000094336">
    <property type="component" value="Unassembled WGS sequence"/>
</dbReference>
<sequence length="122" mass="12303">MSDLGRKNLSDKVSEAVTPNSQKTTLESAKESVTGAADKVAAAVTPESEKSFSQSLADKAQSGHDQAAAETAPGIVETAGEYLEAAKVQIGHAVENISATLTGAVEGAHAGAAHTDANATKK</sequence>
<dbReference type="STRING" id="984486.A0A1E3QIY4"/>
<reference evidence="3" key="1">
    <citation type="submission" date="2016-05" db="EMBL/GenBank/DDBJ databases">
        <title>Comparative genomics of biotechnologically important yeasts.</title>
        <authorList>
            <consortium name="DOE Joint Genome Institute"/>
            <person name="Riley R."/>
            <person name="Haridas S."/>
            <person name="Wolfe K.H."/>
            <person name="Lopes M.R."/>
            <person name="Hittinger C.T."/>
            <person name="Goker M."/>
            <person name="Salamov A."/>
            <person name="Wisecaver J."/>
            <person name="Long T.M."/>
            <person name="Aerts A.L."/>
            <person name="Barry K."/>
            <person name="Choi C."/>
            <person name="Clum A."/>
            <person name="Coughlan A.Y."/>
            <person name="Deshpande S."/>
            <person name="Douglass A.P."/>
            <person name="Hanson S.J."/>
            <person name="Klenk H.-P."/>
            <person name="Labutti K."/>
            <person name="Lapidus A."/>
            <person name="Lindquist E."/>
            <person name="Lipzen A."/>
            <person name="Meier-Kolthoff J.P."/>
            <person name="Ohm R.A."/>
            <person name="Otillar R.P."/>
            <person name="Pangilinan J."/>
            <person name="Peng Y."/>
            <person name="Rokas A."/>
            <person name="Rosa C.A."/>
            <person name="Scheuner C."/>
            <person name="Sibirny A.A."/>
            <person name="Slot J.C."/>
            <person name="Stielow J.B."/>
            <person name="Sun H."/>
            <person name="Kurtzman C.P."/>
            <person name="Blackwell M."/>
            <person name="Grigoriev I.V."/>
            <person name="Jeffries T.W."/>
        </authorList>
    </citation>
    <scope>NUCLEOTIDE SEQUENCE [LARGE SCALE GENOMIC DNA]</scope>
    <source>
        <strain evidence="3">NRRL Y-12698</strain>
    </source>
</reference>
<dbReference type="EMBL" id="KV454445">
    <property type="protein sequence ID" value="ODQ76937.1"/>
    <property type="molecule type" value="Genomic_DNA"/>
</dbReference>
<feature type="compositionally biased region" description="Basic and acidic residues" evidence="1">
    <location>
        <begin position="1"/>
        <end position="14"/>
    </location>
</feature>
<keyword evidence="3" id="KW-1185">Reference proteome</keyword>
<dbReference type="AlphaFoldDB" id="A0A1E3QIY4"/>
<protein>
    <submittedName>
        <fullName evidence="2">Uncharacterized protein</fullName>
    </submittedName>
</protein>
<dbReference type="GeneID" id="30149934"/>
<organism evidence="2 3">
    <name type="scientific">Babjeviella inositovora NRRL Y-12698</name>
    <dbReference type="NCBI Taxonomy" id="984486"/>
    <lineage>
        <taxon>Eukaryota</taxon>
        <taxon>Fungi</taxon>
        <taxon>Dikarya</taxon>
        <taxon>Ascomycota</taxon>
        <taxon>Saccharomycotina</taxon>
        <taxon>Pichiomycetes</taxon>
        <taxon>Serinales incertae sedis</taxon>
        <taxon>Babjeviella</taxon>
    </lineage>
</organism>